<protein>
    <recommendedName>
        <fullName evidence="3">DUF1552 domain-containing protein</fullName>
    </recommendedName>
</protein>
<organism evidence="1 2">
    <name type="scientific">Rubripirellula tenax</name>
    <dbReference type="NCBI Taxonomy" id="2528015"/>
    <lineage>
        <taxon>Bacteria</taxon>
        <taxon>Pseudomonadati</taxon>
        <taxon>Planctomycetota</taxon>
        <taxon>Planctomycetia</taxon>
        <taxon>Pirellulales</taxon>
        <taxon>Pirellulaceae</taxon>
        <taxon>Rubripirellula</taxon>
    </lineage>
</organism>
<sequence length="427" mass="47400">MALPFLPSLNGAANAAATSGESMRLCYVYVPNGVNMEHWRPQGEGSDFQFNRSTKALEPFRDSLRFITGLEHREAYIHRDGAGDHARAGASFLTAARPHKTSGADIHVGVSADQVVAKKIGVDTRLPSLELSCDGVRSSGECDSGYSCAYQFNLAWSDERTPVSPESNPRLVFERLFGDGSHGERTGNYARRQARQESVIDFLREEAEFLTRQMGIDDRRKLDEYVTGVREIETRIEKAERFGMPVDPDYPTPAGVPDSYRDHMRLMMDVMSLALATDTTRVSTLMLAHDGSNRTFKDINIGDGHHDLSHHKKDAERLEKIAKIDTFYSEQFAYLLEVMRSHKLDSGSTLLDNTLLVYGSGLSDGDRHNHDDLPIIFAGGVAQGIRGGIHQKLSEATPMANLHLELIERMGVQQGSFGDSTDRLRLA</sequence>
<evidence type="ECO:0008006" key="3">
    <source>
        <dbReference type="Google" id="ProtNLM"/>
    </source>
</evidence>
<dbReference type="EMBL" id="SJPW01000006">
    <property type="protein sequence ID" value="TWU48689.1"/>
    <property type="molecule type" value="Genomic_DNA"/>
</dbReference>
<evidence type="ECO:0000313" key="2">
    <source>
        <dbReference type="Proteomes" id="UP000318288"/>
    </source>
</evidence>
<gene>
    <name evidence="1" type="ORF">Poly51_45900</name>
</gene>
<keyword evidence="2" id="KW-1185">Reference proteome</keyword>
<reference evidence="1 2" key="1">
    <citation type="submission" date="2019-02" db="EMBL/GenBank/DDBJ databases">
        <title>Deep-cultivation of Planctomycetes and their phenomic and genomic characterization uncovers novel biology.</title>
        <authorList>
            <person name="Wiegand S."/>
            <person name="Jogler M."/>
            <person name="Boedeker C."/>
            <person name="Pinto D."/>
            <person name="Vollmers J."/>
            <person name="Rivas-Marin E."/>
            <person name="Kohn T."/>
            <person name="Peeters S.H."/>
            <person name="Heuer A."/>
            <person name="Rast P."/>
            <person name="Oberbeckmann S."/>
            <person name="Bunk B."/>
            <person name="Jeske O."/>
            <person name="Meyerdierks A."/>
            <person name="Storesund J.E."/>
            <person name="Kallscheuer N."/>
            <person name="Luecker S."/>
            <person name="Lage O.M."/>
            <person name="Pohl T."/>
            <person name="Merkel B.J."/>
            <person name="Hornburger P."/>
            <person name="Mueller R.-W."/>
            <person name="Bruemmer F."/>
            <person name="Labrenz M."/>
            <person name="Spormann A.M."/>
            <person name="Op Den Camp H."/>
            <person name="Overmann J."/>
            <person name="Amann R."/>
            <person name="Jetten M.S.M."/>
            <person name="Mascher T."/>
            <person name="Medema M.H."/>
            <person name="Devos D.P."/>
            <person name="Kaster A.-K."/>
            <person name="Ovreas L."/>
            <person name="Rohde M."/>
            <person name="Galperin M.Y."/>
            <person name="Jogler C."/>
        </authorList>
    </citation>
    <scope>NUCLEOTIDE SEQUENCE [LARGE SCALE GENOMIC DNA]</scope>
    <source>
        <strain evidence="1 2">Poly51</strain>
    </source>
</reference>
<dbReference type="InterPro" id="IPR011447">
    <property type="entry name" value="DUF1552"/>
</dbReference>
<dbReference type="Proteomes" id="UP000318288">
    <property type="component" value="Unassembled WGS sequence"/>
</dbReference>
<name>A0A5C6EMZ7_9BACT</name>
<comment type="caution">
    <text evidence="1">The sequence shown here is derived from an EMBL/GenBank/DDBJ whole genome shotgun (WGS) entry which is preliminary data.</text>
</comment>
<dbReference type="AlphaFoldDB" id="A0A5C6EMZ7"/>
<proteinExistence type="predicted"/>
<evidence type="ECO:0000313" key="1">
    <source>
        <dbReference type="EMBL" id="TWU48689.1"/>
    </source>
</evidence>
<accession>A0A5C6EMZ7</accession>
<dbReference type="Pfam" id="PF07586">
    <property type="entry name" value="HXXSHH"/>
    <property type="match status" value="1"/>
</dbReference>